<keyword evidence="1" id="KW-0560">Oxidoreductase</keyword>
<sequence>MSSARPDGRHVFLAAAINGAGWSRAAARWPGTRWNRFNDVAHYREAAEIARRGVLDAVFVSDHPALSSFGLEGGPPHSLDPIPLFAALAASVPDIGFVLTASTTYNSPYNLARRLATLDAISGGRLVWNAVSSFNPDVAANFGAAPLPPRPERYRRADEFLRVVKELWLSWDAPVGPAPAGPLWDASSARVLDHHGEFFDVRGPLNVPVGPQGHPVISQAGASESGLDFAARHAEIVYASLAGAAAARAFRDDVRRRAAAHGRDPDHLRFVPGLHVVVAPTRAEAERRHEAVRGARDEEELIARFRAAHLPENDLTRHVGPDTVLDPAWFPTEEREGTATGHLKGIAELVAEEELTLRRLVRRVEGGHRLVVGTAEDVAVAILEWWEGGLADGFHLQLPILNEDLTTFVDEVVPILRAAGAVPRAYDGSTIRERLGLPDPRPVPATVG</sequence>
<dbReference type="EMBL" id="JAVIZJ010000007">
    <property type="protein sequence ID" value="MDR6210854.1"/>
    <property type="molecule type" value="Genomic_DNA"/>
</dbReference>
<dbReference type="Proteomes" id="UP001261666">
    <property type="component" value="Unassembled WGS sequence"/>
</dbReference>
<keyword evidence="1" id="KW-0503">Monooxygenase</keyword>
<evidence type="ECO:0000313" key="1">
    <source>
        <dbReference type="EMBL" id="MDR6210854.1"/>
    </source>
</evidence>
<evidence type="ECO:0000313" key="2">
    <source>
        <dbReference type="Proteomes" id="UP001261666"/>
    </source>
</evidence>
<proteinExistence type="predicted"/>
<comment type="caution">
    <text evidence="1">The sequence shown here is derived from an EMBL/GenBank/DDBJ whole genome shotgun (WGS) entry which is preliminary data.</text>
</comment>
<keyword evidence="2" id="KW-1185">Reference proteome</keyword>
<gene>
    <name evidence="1" type="ORF">QE364_002573</name>
</gene>
<protein>
    <submittedName>
        <fullName evidence="1">FMN-dependent oxidoreductase (Nitrilotriacetate monooxygenase family)</fullName>
    </submittedName>
</protein>
<accession>A0ACC6IJI4</accession>
<organism evidence="1 2">
    <name type="scientific">Nocardioides zeae</name>
    <dbReference type="NCBI Taxonomy" id="1457234"/>
    <lineage>
        <taxon>Bacteria</taxon>
        <taxon>Bacillati</taxon>
        <taxon>Actinomycetota</taxon>
        <taxon>Actinomycetes</taxon>
        <taxon>Propionibacteriales</taxon>
        <taxon>Nocardioidaceae</taxon>
        <taxon>Nocardioides</taxon>
    </lineage>
</organism>
<name>A0ACC6IJI4_9ACTN</name>
<reference evidence="1" key="1">
    <citation type="submission" date="2023-08" db="EMBL/GenBank/DDBJ databases">
        <title>Functional and genomic diversity of the sorghum phyllosphere microbiome.</title>
        <authorList>
            <person name="Shade A."/>
        </authorList>
    </citation>
    <scope>NUCLEOTIDE SEQUENCE</scope>
    <source>
        <strain evidence="1">SORGH_AS_0885</strain>
    </source>
</reference>